<comment type="caution">
    <text evidence="3">The sequence shown here is derived from an EMBL/GenBank/DDBJ whole genome shotgun (WGS) entry which is preliminary data.</text>
</comment>
<protein>
    <submittedName>
        <fullName evidence="3">Zinc-ribbon domain containing protein</fullName>
    </submittedName>
</protein>
<dbReference type="Pfam" id="PF23477">
    <property type="entry name" value="zf_Tbcl_2"/>
    <property type="match status" value="1"/>
</dbReference>
<accession>A0ABW1EE53</accession>
<dbReference type="EMBL" id="JBHSPH010000002">
    <property type="protein sequence ID" value="MFC5862284.1"/>
    <property type="molecule type" value="Genomic_DNA"/>
</dbReference>
<feature type="domain" description="Probable zinc-binding" evidence="1">
    <location>
        <begin position="5"/>
        <end position="48"/>
    </location>
</feature>
<evidence type="ECO:0000313" key="3">
    <source>
        <dbReference type="EMBL" id="MFC5862284.1"/>
    </source>
</evidence>
<evidence type="ECO:0000259" key="1">
    <source>
        <dbReference type="Pfam" id="PF13451"/>
    </source>
</evidence>
<evidence type="ECO:0000259" key="2">
    <source>
        <dbReference type="Pfam" id="PF23477"/>
    </source>
</evidence>
<dbReference type="Proteomes" id="UP001596091">
    <property type="component" value="Unassembled WGS sequence"/>
</dbReference>
<reference evidence="4" key="1">
    <citation type="journal article" date="2019" name="Int. J. Syst. Evol. Microbiol.">
        <title>The Global Catalogue of Microorganisms (GCM) 10K type strain sequencing project: providing services to taxonomists for standard genome sequencing and annotation.</title>
        <authorList>
            <consortium name="The Broad Institute Genomics Platform"/>
            <consortium name="The Broad Institute Genome Sequencing Center for Infectious Disease"/>
            <person name="Wu L."/>
            <person name="Ma J."/>
        </authorList>
    </citation>
    <scope>NUCLEOTIDE SEQUENCE [LARGE SCALE GENOMIC DNA]</scope>
    <source>
        <strain evidence="4">JCM 4087</strain>
    </source>
</reference>
<dbReference type="InterPro" id="IPR026363">
    <property type="entry name" value="CxxC-x17-CxxC_dom"/>
</dbReference>
<organism evidence="3 4">
    <name type="scientific">Acidicapsa dinghuensis</name>
    <dbReference type="NCBI Taxonomy" id="2218256"/>
    <lineage>
        <taxon>Bacteria</taxon>
        <taxon>Pseudomonadati</taxon>
        <taxon>Acidobacteriota</taxon>
        <taxon>Terriglobia</taxon>
        <taxon>Terriglobales</taxon>
        <taxon>Acidobacteriaceae</taxon>
        <taxon>Acidicapsa</taxon>
    </lineage>
</organism>
<dbReference type="InterPro" id="IPR025306">
    <property type="entry name" value="Zn-bnd_dom_prob"/>
</dbReference>
<evidence type="ECO:0000313" key="4">
    <source>
        <dbReference type="Proteomes" id="UP001596091"/>
    </source>
</evidence>
<keyword evidence="4" id="KW-1185">Reference proteome</keyword>
<sequence length="94" mass="10656">MDFSDRILKCVVCGNDFVFTADEQRFFHLKQFTNDPKHCKSCKAKRATKSVRARPETRTTCAECGQPTTVPFRPSQGRPVLCRACFEKKSTPPA</sequence>
<dbReference type="NCBIfam" id="TIGR04272">
    <property type="entry name" value="cxxc_cxxc_Mbark"/>
    <property type="match status" value="1"/>
</dbReference>
<name>A0ABW1EE53_9BACT</name>
<feature type="domain" description="CxxC-x17-CxxC" evidence="2">
    <location>
        <begin position="54"/>
        <end position="89"/>
    </location>
</feature>
<gene>
    <name evidence="3" type="ORF">ACFPT7_08260</name>
</gene>
<dbReference type="RefSeq" id="WP_263338700.1">
    <property type="nucleotide sequence ID" value="NZ_JAGSYH010000004.1"/>
</dbReference>
<dbReference type="Pfam" id="PF13451">
    <property type="entry name" value="zf_Tbcl"/>
    <property type="match status" value="1"/>
</dbReference>
<proteinExistence type="predicted"/>